<evidence type="ECO:0000259" key="1">
    <source>
        <dbReference type="Pfam" id="PF18909"/>
    </source>
</evidence>
<name>A0A8S5QMX0_9CAUD</name>
<dbReference type="Pfam" id="PF18909">
    <property type="entry name" value="dGTP_diPhyd_N"/>
    <property type="match status" value="1"/>
</dbReference>
<accession>A0A8S5QMX0</accession>
<sequence>MTNKKENLKVRYDLTPQYGIEEVNKILTNKLIKYRENQWKEGIKWSEVLSNLKRHLSLFELGTDYTDEGLLQIGEVAMNALILAEYYHTYPQGDDRVIAPVNKPIIGCDLDNVIFDFNSAYEAKFGIKMNPYWKANYQIDEHIKELEKDRDFWVNLPVLHKPSFEIDYYITARSIPIEWIEESLQKNGLPCAPVLTVPWNASKVEILKEHGINIMIEDKYENYKEINNAGIFCYLMDAPSNQYYSVGHRRIYDLNIPIK</sequence>
<dbReference type="EMBL" id="BK015689">
    <property type="protein sequence ID" value="DAE20093.1"/>
    <property type="molecule type" value="Genomic_DNA"/>
</dbReference>
<protein>
    <submittedName>
        <fullName evidence="2">Nucleotidase 5'-nucleotidase</fullName>
    </submittedName>
</protein>
<organism evidence="2">
    <name type="scientific">CrAss-like virus sp. ctYsL76</name>
    <dbReference type="NCBI Taxonomy" id="2826826"/>
    <lineage>
        <taxon>Viruses</taxon>
        <taxon>Duplodnaviria</taxon>
        <taxon>Heunggongvirae</taxon>
        <taxon>Uroviricota</taxon>
        <taxon>Caudoviricetes</taxon>
        <taxon>Crassvirales</taxon>
    </lineage>
</organism>
<feature type="domain" description="dATP/dGTP diphosphohydrolase N-terminal" evidence="1">
    <location>
        <begin position="4"/>
        <end position="96"/>
    </location>
</feature>
<reference evidence="2" key="1">
    <citation type="journal article" date="2021" name="Proc. Natl. Acad. Sci. U.S.A.">
        <title>A Catalog of Tens of Thousands of Viruses from Human Metagenomes Reveals Hidden Associations with Chronic Diseases.</title>
        <authorList>
            <person name="Tisza M.J."/>
            <person name="Buck C.B."/>
        </authorList>
    </citation>
    <scope>NUCLEOTIDE SEQUENCE</scope>
    <source>
        <strain evidence="2">CtYsL76</strain>
    </source>
</reference>
<dbReference type="InterPro" id="IPR044038">
    <property type="entry name" value="dATP/dGTP_diPOhydrolase_N"/>
</dbReference>
<evidence type="ECO:0000313" key="2">
    <source>
        <dbReference type="EMBL" id="DAE20093.1"/>
    </source>
</evidence>
<proteinExistence type="predicted"/>